<accession>A0A8T2N708</accession>
<evidence type="ECO:0000313" key="3">
    <source>
        <dbReference type="EMBL" id="KAG9336093.1"/>
    </source>
</evidence>
<feature type="compositionally biased region" description="Low complexity" evidence="1">
    <location>
        <begin position="78"/>
        <end position="102"/>
    </location>
</feature>
<dbReference type="Pfam" id="PF23081">
    <property type="entry name" value="HTH_KIF26A_B_1st"/>
    <property type="match status" value="1"/>
</dbReference>
<evidence type="ECO:0000259" key="2">
    <source>
        <dbReference type="Pfam" id="PF23081"/>
    </source>
</evidence>
<feature type="non-terminal residue" evidence="3">
    <location>
        <position position="226"/>
    </location>
</feature>
<dbReference type="PANTHER" id="PTHR21608">
    <property type="entry name" value="KINESIN-LIKE PROTEIN CG14535"/>
    <property type="match status" value="1"/>
</dbReference>
<dbReference type="PANTHER" id="PTHR21608:SF8">
    <property type="entry name" value="KINESIN-LIKE PROTEIN KIF26B"/>
    <property type="match status" value="1"/>
</dbReference>
<dbReference type="AlphaFoldDB" id="A0A8T2N708"/>
<dbReference type="EMBL" id="JAFBMS010000102">
    <property type="protein sequence ID" value="KAG9336093.1"/>
    <property type="molecule type" value="Genomic_DNA"/>
</dbReference>
<evidence type="ECO:0000256" key="1">
    <source>
        <dbReference type="SAM" id="MobiDB-lite"/>
    </source>
</evidence>
<evidence type="ECO:0000313" key="4">
    <source>
        <dbReference type="Proteomes" id="UP000824540"/>
    </source>
</evidence>
<protein>
    <recommendedName>
        <fullName evidence="2">Kinesin-like protein KIF26A/B helical domain-containing protein</fullName>
    </recommendedName>
</protein>
<reference evidence="3" key="1">
    <citation type="thesis" date="2021" institute="BYU ScholarsArchive" country="Provo, UT, USA">
        <title>Applications of and Algorithms for Genome Assembly and Genomic Analyses with an Emphasis on Marine Teleosts.</title>
        <authorList>
            <person name="Pickett B.D."/>
        </authorList>
    </citation>
    <scope>NUCLEOTIDE SEQUENCE</scope>
    <source>
        <strain evidence="3">HI-2016</strain>
    </source>
</reference>
<comment type="caution">
    <text evidence="3">The sequence shown here is derived from an EMBL/GenBank/DDBJ whole genome shotgun (WGS) entry which is preliminary data.</text>
</comment>
<name>A0A8T2N708_9TELE</name>
<feature type="domain" description="Kinesin-like protein KIF26A/B helical" evidence="2">
    <location>
        <begin position="1"/>
        <end position="41"/>
    </location>
</feature>
<gene>
    <name evidence="3" type="ORF">JZ751_002440</name>
</gene>
<feature type="region of interest" description="Disordered" evidence="1">
    <location>
        <begin position="63"/>
        <end position="157"/>
    </location>
</feature>
<dbReference type="OrthoDB" id="6156415at2759"/>
<dbReference type="InterPro" id="IPR027640">
    <property type="entry name" value="Kinesin-like_fam"/>
</dbReference>
<sequence length="226" mass="23583">MQVPNSTRKAWNERDSRCDVCATHLNQLKQEAIHMVLTLEQGDVSPGLPPPLALANLPSLMGSRAGPQGPPRDWAYLPSAYHTPSSSSTPSTNSAATTTTSTGLYTAYPKHSAKPNSLGVGNGTEKKNGSPGHTGKTGAQPHAPVSPGNGNGNGNILSSVALQTHQYQDGTWSMSRANGVTLYPYQVFSGEIQDTDKADSIANLISAMSRAPPQGSTPPGHSLSQG</sequence>
<proteinExistence type="predicted"/>
<dbReference type="Proteomes" id="UP000824540">
    <property type="component" value="Unassembled WGS sequence"/>
</dbReference>
<dbReference type="GO" id="GO:0007018">
    <property type="term" value="P:microtubule-based movement"/>
    <property type="evidence" value="ECO:0007669"/>
    <property type="project" value="InterPro"/>
</dbReference>
<dbReference type="GO" id="GO:0003777">
    <property type="term" value="F:microtubule motor activity"/>
    <property type="evidence" value="ECO:0007669"/>
    <property type="project" value="InterPro"/>
</dbReference>
<keyword evidence="4" id="KW-1185">Reference proteome</keyword>
<organism evidence="3 4">
    <name type="scientific">Albula glossodonta</name>
    <name type="common">roundjaw bonefish</name>
    <dbReference type="NCBI Taxonomy" id="121402"/>
    <lineage>
        <taxon>Eukaryota</taxon>
        <taxon>Metazoa</taxon>
        <taxon>Chordata</taxon>
        <taxon>Craniata</taxon>
        <taxon>Vertebrata</taxon>
        <taxon>Euteleostomi</taxon>
        <taxon>Actinopterygii</taxon>
        <taxon>Neopterygii</taxon>
        <taxon>Teleostei</taxon>
        <taxon>Albuliformes</taxon>
        <taxon>Albulidae</taxon>
        <taxon>Albula</taxon>
    </lineage>
</organism>
<dbReference type="InterPro" id="IPR057090">
    <property type="entry name" value="HTH_KIF26A_B_1st"/>
</dbReference>